<feature type="region of interest" description="Disordered" evidence="1">
    <location>
        <begin position="1"/>
        <end position="110"/>
    </location>
</feature>
<feature type="region of interest" description="Disordered" evidence="1">
    <location>
        <begin position="174"/>
        <end position="308"/>
    </location>
</feature>
<feature type="compositionally biased region" description="Pro residues" evidence="1">
    <location>
        <begin position="181"/>
        <end position="190"/>
    </location>
</feature>
<dbReference type="GeneTree" id="ENSGT00390000012911"/>
<dbReference type="Proteomes" id="UP000694386">
    <property type="component" value="Unplaced"/>
</dbReference>
<dbReference type="GO" id="GO:0016529">
    <property type="term" value="C:sarcoplasmic reticulum"/>
    <property type="evidence" value="ECO:0007669"/>
    <property type="project" value="TreeGrafter"/>
</dbReference>
<reference evidence="4" key="2">
    <citation type="journal article" date="2020" name="Biotechnol. Bioeng.">
        <title>Chromosome-scale scaffolds for the Chinese hamster reference genome assembly to facilitate the study of the CHO epigenome.</title>
        <authorList>
            <person name="Hilliard W."/>
            <person name="MacDonald M."/>
            <person name="Lee K.H."/>
        </authorList>
    </citation>
    <scope>NUCLEOTIDE SEQUENCE [LARGE SCALE GENOMIC DNA]</scope>
    <source>
        <strain evidence="4">17A/GY</strain>
    </source>
</reference>
<dbReference type="PANTHER" id="PTHR22397:SF2">
    <property type="entry name" value="JUNCTIONAL SARCOPLASMIC RETICULUM PROTEIN 1"/>
    <property type="match status" value="1"/>
</dbReference>
<organism evidence="2 3">
    <name type="scientific">Cricetulus griseus</name>
    <name type="common">Chinese hamster</name>
    <name type="synonym">Cricetulus barabensis griseus</name>
    <dbReference type="NCBI Taxonomy" id="10029"/>
    <lineage>
        <taxon>Eukaryota</taxon>
        <taxon>Metazoa</taxon>
        <taxon>Chordata</taxon>
        <taxon>Craniata</taxon>
        <taxon>Vertebrata</taxon>
        <taxon>Euteleostomi</taxon>
        <taxon>Mammalia</taxon>
        <taxon>Eutheria</taxon>
        <taxon>Euarchontoglires</taxon>
        <taxon>Glires</taxon>
        <taxon>Rodentia</taxon>
        <taxon>Myomorpha</taxon>
        <taxon>Muroidea</taxon>
        <taxon>Cricetidae</taxon>
        <taxon>Cricetinae</taxon>
        <taxon>Cricetulus</taxon>
    </lineage>
</organism>
<dbReference type="KEGG" id="cge:100760291"/>
<dbReference type="RefSeq" id="XP_027275112.1">
    <property type="nucleotide sequence ID" value="XM_027419311.2"/>
</dbReference>
<dbReference type="CTD" id="126306"/>
<dbReference type="Pfam" id="PF15312">
    <property type="entry name" value="JSRP"/>
    <property type="match status" value="1"/>
</dbReference>
<dbReference type="OMA" id="QELPWGD"/>
<evidence type="ECO:0000313" key="4">
    <source>
        <dbReference type="Proteomes" id="UP001108280"/>
    </source>
</evidence>
<protein>
    <submittedName>
        <fullName evidence="2 5">Junctional sarcoplasmic reticulum protein 1</fullName>
    </submittedName>
</protein>
<dbReference type="Proteomes" id="UP001108280">
    <property type="component" value="Chromosome 5"/>
</dbReference>
<sequence>MTTRSLEDLDGGLGSCLPSDDLPLLEELHSGRRPGSKAQGASRQADSGSWTHVLQDPGTPGSAEKKIAAKEGPGTSKGTPKAETSARSVPARSRWQAAPPLNPPPPPPLSLSDNLPWGDLTLNKCLVVASLVALLGWVLQLCQNAVAGEVVVAAPQQWVPPSVPPKKPEVSLLKPLLSVPPSGPPEPKSGPPGAQALQQDKSEATEGSEQEASGEKRAPLGDRGSQERLQKEKPRKGEKLKKEKPRRDKPMTDERPRATREPRQSLPRRWTRDSRELKHEKRQTWALRRRHDGDDRSRQKPHGGKGRD</sequence>
<gene>
    <name evidence="2 5" type="primary">Jsrp1</name>
</gene>
<dbReference type="GO" id="GO:0003009">
    <property type="term" value="P:skeletal muscle contraction"/>
    <property type="evidence" value="ECO:0007669"/>
    <property type="project" value="TreeGrafter"/>
</dbReference>
<evidence type="ECO:0000256" key="1">
    <source>
        <dbReference type="SAM" id="MobiDB-lite"/>
    </source>
</evidence>
<evidence type="ECO:0000313" key="2">
    <source>
        <dbReference type="Ensembl" id="ENSCGRP00001011044.1"/>
    </source>
</evidence>
<feature type="compositionally biased region" description="Basic and acidic residues" evidence="1">
    <location>
        <begin position="213"/>
        <end position="263"/>
    </location>
</feature>
<feature type="compositionally biased region" description="Basic residues" evidence="1">
    <location>
        <begin position="299"/>
        <end position="308"/>
    </location>
</feature>
<dbReference type="AlphaFoldDB" id="A0A8C2M2L9"/>
<reference evidence="4" key="1">
    <citation type="journal article" date="2018" name="Biotechnol. Bioeng.">
        <title>A reference genome of the Chinese hamster based on a hybrid assembly strategy.</title>
        <authorList>
            <person name="Rupp O."/>
            <person name="MacDonald M.L."/>
            <person name="Li S."/>
            <person name="Dhiman H."/>
            <person name="Polson S."/>
            <person name="Griep S."/>
            <person name="Heffner K."/>
            <person name="Hernandez I."/>
            <person name="Brinkrolf K."/>
            <person name="Jadhav V."/>
            <person name="Samoudi M."/>
            <person name="Hao H."/>
            <person name="Kingham B."/>
            <person name="Goesmann A."/>
            <person name="Betenbaugh M.J."/>
            <person name="Lewis N.E."/>
            <person name="Borth N."/>
            <person name="Lee K.H."/>
        </authorList>
    </citation>
    <scope>NUCLEOTIDE SEQUENCE [LARGE SCALE GENOMIC DNA]</scope>
    <source>
        <strain evidence="4">17A/GY</strain>
    </source>
</reference>
<evidence type="ECO:0000313" key="3">
    <source>
        <dbReference type="Proteomes" id="UP000694386"/>
    </source>
</evidence>
<feature type="compositionally biased region" description="Polar residues" evidence="1">
    <location>
        <begin position="39"/>
        <end position="52"/>
    </location>
</feature>
<feature type="compositionally biased region" description="Pro residues" evidence="1">
    <location>
        <begin position="100"/>
        <end position="109"/>
    </location>
</feature>
<reference evidence="2" key="4">
    <citation type="submission" date="2025-05" db="UniProtKB">
        <authorList>
            <consortium name="Ensembl"/>
        </authorList>
    </citation>
    <scope>IDENTIFICATION</scope>
</reference>
<dbReference type="GeneID" id="100760291"/>
<keyword evidence="4" id="KW-1185">Reference proteome</keyword>
<reference evidence="5" key="3">
    <citation type="submission" date="2025-04" db="UniProtKB">
        <authorList>
            <consortium name="RefSeq"/>
        </authorList>
    </citation>
    <scope>IDENTIFICATION</scope>
    <source>
        <strain evidence="5">17A/GY</strain>
        <tissue evidence="5">Liver</tissue>
    </source>
</reference>
<feature type="compositionally biased region" description="Basic and acidic residues" evidence="1">
    <location>
        <begin position="270"/>
        <end position="283"/>
    </location>
</feature>
<dbReference type="OrthoDB" id="9838378at2759"/>
<dbReference type="Ensembl" id="ENSCGRT00001015273.1">
    <property type="protein sequence ID" value="ENSCGRP00001011044.1"/>
    <property type="gene ID" value="ENSCGRG00001012783.1"/>
</dbReference>
<accession>A0A8C2M2L9</accession>
<evidence type="ECO:0000313" key="5">
    <source>
        <dbReference type="RefSeq" id="XP_027275112.1"/>
    </source>
</evidence>
<dbReference type="RefSeq" id="XP_003502676.1">
    <property type="nucleotide sequence ID" value="XM_003502628.5"/>
</dbReference>
<proteinExistence type="predicted"/>
<dbReference type="PANTHER" id="PTHR22397">
    <property type="entry name" value="JUNCTIONAL SARCOPLASMIC RETICULUM PROTEIN 1"/>
    <property type="match status" value="1"/>
</dbReference>
<name>A0A8C2M2L9_CRIGR</name>
<dbReference type="InterPro" id="IPR026178">
    <property type="entry name" value="JSRP1"/>
</dbReference>